<dbReference type="Proteomes" id="UP000015480">
    <property type="component" value="Chromosome"/>
</dbReference>
<gene>
    <name evidence="1" type="ORF">JCM7686_2696</name>
</gene>
<dbReference type="eggNOG" id="COG0789">
    <property type="taxonomic scope" value="Bacteria"/>
</dbReference>
<dbReference type="STRING" id="1367847.JCM7686_2696"/>
<dbReference type="EMBL" id="CP006650">
    <property type="protein sequence ID" value="AGT09752.1"/>
    <property type="molecule type" value="Genomic_DNA"/>
</dbReference>
<name>S5XWS1_PARAH</name>
<dbReference type="Gene3D" id="1.10.1660.10">
    <property type="match status" value="1"/>
</dbReference>
<organism evidence="1 2">
    <name type="scientific">Paracoccus aminophilus JCM 7686</name>
    <dbReference type="NCBI Taxonomy" id="1367847"/>
    <lineage>
        <taxon>Bacteria</taxon>
        <taxon>Pseudomonadati</taxon>
        <taxon>Pseudomonadota</taxon>
        <taxon>Alphaproteobacteria</taxon>
        <taxon>Rhodobacterales</taxon>
        <taxon>Paracoccaceae</taxon>
        <taxon>Paracoccus</taxon>
    </lineage>
</organism>
<evidence type="ECO:0000313" key="2">
    <source>
        <dbReference type="Proteomes" id="UP000015480"/>
    </source>
</evidence>
<dbReference type="HOGENOM" id="CLU_148676_0_0_5"/>
<dbReference type="RefSeq" id="WP_020951390.1">
    <property type="nucleotide sequence ID" value="NC_022041.1"/>
</dbReference>
<proteinExistence type="predicted"/>
<evidence type="ECO:0000313" key="1">
    <source>
        <dbReference type="EMBL" id="AGT09752.1"/>
    </source>
</evidence>
<accession>S5XWS1</accession>
<dbReference type="PATRIC" id="fig|1367847.3.peg.2698"/>
<dbReference type="AlphaFoldDB" id="S5XWS1"/>
<evidence type="ECO:0008006" key="3">
    <source>
        <dbReference type="Google" id="ProtNLM"/>
    </source>
</evidence>
<protein>
    <recommendedName>
        <fullName evidence="3">Chaperone modulatory protein CbpM</fullName>
    </recommendedName>
</protein>
<sequence>MSRHYTVRETLVAVPDLSSGQLDRYIRVGVVRPISSAEGPVFREIDIARLSLLVDLTEGFALDDEALGLVMSLLDQLHGARADMRAMLDAVAQEPAETRARLSRAIHEIRVVVRR</sequence>
<reference evidence="1 2" key="1">
    <citation type="journal article" date="2014" name="BMC Genomics">
        <title>Architecture and functions of a multipartite genome of the methylotrophic bacterium Paracoccus aminophilus JCM 7686, containing primary and secondary chromids.</title>
        <authorList>
            <person name="Dziewit L."/>
            <person name="Czarnecki J."/>
            <person name="Wibberg D."/>
            <person name="Radlinska M."/>
            <person name="Mrozek P."/>
            <person name="Szymczak M."/>
            <person name="Schluter A."/>
            <person name="Puhler A."/>
            <person name="Bartosik D."/>
        </authorList>
    </citation>
    <scope>NUCLEOTIDE SEQUENCE [LARGE SCALE GENOMIC DNA]</scope>
    <source>
        <strain evidence="1">JCM 7686</strain>
    </source>
</reference>
<dbReference type="KEGG" id="pami:JCM7686_2696"/>
<keyword evidence="2" id="KW-1185">Reference proteome</keyword>